<dbReference type="InterPro" id="IPR002195">
    <property type="entry name" value="Dihydroorotase_CS"/>
</dbReference>
<evidence type="ECO:0000256" key="3">
    <source>
        <dbReference type="ARBA" id="ARBA00010286"/>
    </source>
</evidence>
<evidence type="ECO:0000256" key="4">
    <source>
        <dbReference type="ARBA" id="ARBA00022723"/>
    </source>
</evidence>
<evidence type="ECO:0000259" key="6">
    <source>
        <dbReference type="Pfam" id="PF01979"/>
    </source>
</evidence>
<sequence>MHVEELLKKIQLKQADTLIRGGTLITPSGRVQADVAVIQGKIAAIGGSGWLAEHVINAAGLHVLPGVIDTQVHFREPGLTHKEDIHHGSKGAVLGGVTGFFEMPNTNPLTLDQSDLQTKLNIAAASSYCNYGFYIGGSAANLTQLAQLETLPGCAGIKVFMGSSFGDLLAEQDELLKQILQNGKRRVAIHAEDEARLRERQPLTAGDVRNHPVWRDTQSALLATQRIVALAEQTCRPLHLLHISTGDEMAYLAAFKHRVTVEVTPHHLTMHAPDCYERLGSLAQMNPPVRDLQHQQALWQGINDGTVDIIGSDHAPHTLEEKAKPYPSSPSGMTGVQTLLPVMLDHVAAGRLSLERLVDLTCANPARIFGLTGKGRLAVGYDADLTLVDLNAKRTISNNWIASKVQWSPYDGKTVTGWPIVTVIAGETVMHSDEVLGNPAGKAFVFAHNNYKENV</sequence>
<dbReference type="InterPro" id="IPR050138">
    <property type="entry name" value="DHOase/Allantoinase_Hydrolase"/>
</dbReference>
<feature type="domain" description="Amidohydrolase-related" evidence="6">
    <location>
        <begin position="63"/>
        <end position="429"/>
    </location>
</feature>
<evidence type="ECO:0000256" key="1">
    <source>
        <dbReference type="ARBA" id="ARBA00001947"/>
    </source>
</evidence>
<dbReference type="SUPFAM" id="SSF51556">
    <property type="entry name" value="Metallo-dependent hydrolases"/>
    <property type="match status" value="1"/>
</dbReference>
<dbReference type="Pfam" id="PF01979">
    <property type="entry name" value="Amidohydro_1"/>
    <property type="match status" value="1"/>
</dbReference>
<dbReference type="InterPro" id="IPR011059">
    <property type="entry name" value="Metal-dep_hydrolase_composite"/>
</dbReference>
<dbReference type="SUPFAM" id="SSF51338">
    <property type="entry name" value="Composite domain of metallo-dependent hydrolases"/>
    <property type="match status" value="1"/>
</dbReference>
<dbReference type="PANTHER" id="PTHR43668">
    <property type="entry name" value="ALLANTOINASE"/>
    <property type="match status" value="1"/>
</dbReference>
<dbReference type="Gene3D" id="2.30.40.10">
    <property type="entry name" value="Urease, subunit C, domain 1"/>
    <property type="match status" value="1"/>
</dbReference>
<comment type="function">
    <text evidence="2">Catalyzes the reversible cyclization of carbamoyl aspartate to dihydroorotate.</text>
</comment>
<reference evidence="7" key="1">
    <citation type="submission" date="2019-04" db="EMBL/GenBank/DDBJ databases">
        <authorList>
            <person name="Brambilla D."/>
        </authorList>
    </citation>
    <scope>NUCLEOTIDE SEQUENCE</scope>
    <source>
        <strain evidence="7">BAL1</strain>
    </source>
</reference>
<evidence type="ECO:0000313" key="7">
    <source>
        <dbReference type="EMBL" id="VHO06090.1"/>
    </source>
</evidence>
<proteinExistence type="inferred from homology"/>
<dbReference type="GO" id="GO:0046872">
    <property type="term" value="F:metal ion binding"/>
    <property type="evidence" value="ECO:0007669"/>
    <property type="project" value="UniProtKB-KW"/>
</dbReference>
<gene>
    <name evidence="7" type="ORF">BAL341_3148</name>
</gene>
<organism evidence="7">
    <name type="scientific">Rheinheimera sp. BAL341</name>
    <dbReference type="NCBI Taxonomy" id="1708203"/>
    <lineage>
        <taxon>Bacteria</taxon>
        <taxon>Pseudomonadati</taxon>
        <taxon>Pseudomonadota</taxon>
        <taxon>Gammaproteobacteria</taxon>
        <taxon>Chromatiales</taxon>
        <taxon>Chromatiaceae</taxon>
        <taxon>Rheinheimera</taxon>
    </lineage>
</organism>
<keyword evidence="5 7" id="KW-0378">Hydrolase</keyword>
<comment type="similarity">
    <text evidence="3">Belongs to the metallo-dependent hydrolases superfamily. DHOase family. Class I DHOase subfamily.</text>
</comment>
<protein>
    <submittedName>
        <fullName evidence="7">Dihydroorotase</fullName>
        <ecNumber evidence="7">3.5.2.3</ecNumber>
    </submittedName>
</protein>
<dbReference type="EC" id="3.5.2.3" evidence="7"/>
<dbReference type="GO" id="GO:0006145">
    <property type="term" value="P:purine nucleobase catabolic process"/>
    <property type="evidence" value="ECO:0007669"/>
    <property type="project" value="TreeGrafter"/>
</dbReference>
<dbReference type="PANTHER" id="PTHR43668:SF4">
    <property type="entry name" value="ALLANTOINASE"/>
    <property type="match status" value="1"/>
</dbReference>
<evidence type="ECO:0000256" key="5">
    <source>
        <dbReference type="ARBA" id="ARBA00022801"/>
    </source>
</evidence>
<dbReference type="PROSITE" id="PS00483">
    <property type="entry name" value="DIHYDROOROTASE_2"/>
    <property type="match status" value="1"/>
</dbReference>
<dbReference type="Gene3D" id="3.20.20.140">
    <property type="entry name" value="Metal-dependent hydrolases"/>
    <property type="match status" value="1"/>
</dbReference>
<comment type="cofactor">
    <cofactor evidence="1">
        <name>Zn(2+)</name>
        <dbReference type="ChEBI" id="CHEBI:29105"/>
    </cofactor>
</comment>
<dbReference type="GO" id="GO:0004038">
    <property type="term" value="F:allantoinase activity"/>
    <property type="evidence" value="ECO:0007669"/>
    <property type="project" value="TreeGrafter"/>
</dbReference>
<name>A0A486XVW1_9GAMM</name>
<accession>A0A486XVW1</accession>
<dbReference type="InterPro" id="IPR032466">
    <property type="entry name" value="Metal_Hydrolase"/>
</dbReference>
<dbReference type="InterPro" id="IPR006680">
    <property type="entry name" value="Amidohydro-rel"/>
</dbReference>
<dbReference type="NCBIfam" id="TIGR00857">
    <property type="entry name" value="pyrC_multi"/>
    <property type="match status" value="1"/>
</dbReference>
<dbReference type="GO" id="GO:0004151">
    <property type="term" value="F:dihydroorotase activity"/>
    <property type="evidence" value="ECO:0007669"/>
    <property type="project" value="UniProtKB-EC"/>
</dbReference>
<keyword evidence="4" id="KW-0479">Metal-binding</keyword>
<dbReference type="AlphaFoldDB" id="A0A486XVW1"/>
<dbReference type="CDD" id="cd01318">
    <property type="entry name" value="DHOase_IIb"/>
    <property type="match status" value="1"/>
</dbReference>
<evidence type="ECO:0000256" key="2">
    <source>
        <dbReference type="ARBA" id="ARBA00002368"/>
    </source>
</evidence>
<dbReference type="EMBL" id="CAAJGR010000021">
    <property type="protein sequence ID" value="VHO06090.1"/>
    <property type="molecule type" value="Genomic_DNA"/>
</dbReference>
<dbReference type="NCBIfam" id="NF006559">
    <property type="entry name" value="PRK09060.1"/>
    <property type="match status" value="1"/>
</dbReference>
<dbReference type="GO" id="GO:0005737">
    <property type="term" value="C:cytoplasm"/>
    <property type="evidence" value="ECO:0007669"/>
    <property type="project" value="TreeGrafter"/>
</dbReference>